<evidence type="ECO:0000313" key="4">
    <source>
        <dbReference type="Proteomes" id="UP000626786"/>
    </source>
</evidence>
<gene>
    <name evidence="3" type="ORF">H9649_09965</name>
</gene>
<keyword evidence="4" id="KW-1185">Reference proteome</keyword>
<dbReference type="InterPro" id="IPR009589">
    <property type="entry name" value="PH_YyaB-like"/>
</dbReference>
<dbReference type="Pfam" id="PF06713">
    <property type="entry name" value="bPH_4"/>
    <property type="match status" value="1"/>
</dbReference>
<name>A0ABR8UA53_9BACL</name>
<evidence type="ECO:0000313" key="3">
    <source>
        <dbReference type="EMBL" id="MBD7984910.1"/>
    </source>
</evidence>
<sequence>MYFPSKKDTWLAMLVWGFVLFGMAAYIFGGEPVGVVGIVITTIIVGFLLWMWFGTGYRVEDGLIIIISGPFKSKVKIADIRKLTATKNPLSAPALSINRIEILYGTYGMSLVSPKDRELFISLLLEENQTIQVDEALYK</sequence>
<evidence type="ECO:0000259" key="2">
    <source>
        <dbReference type="Pfam" id="PF06713"/>
    </source>
</evidence>
<proteinExistence type="predicted"/>
<keyword evidence="1" id="KW-1133">Transmembrane helix</keyword>
<dbReference type="RefSeq" id="WP_191694611.1">
    <property type="nucleotide sequence ID" value="NZ_JACSQN010000008.1"/>
</dbReference>
<feature type="domain" description="Uncharacterized protein YyaB-like PH" evidence="2">
    <location>
        <begin position="55"/>
        <end position="128"/>
    </location>
</feature>
<reference evidence="3 4" key="1">
    <citation type="submission" date="2020-08" db="EMBL/GenBank/DDBJ databases">
        <title>A Genomic Blueprint of the Chicken Gut Microbiome.</title>
        <authorList>
            <person name="Gilroy R."/>
            <person name="Ravi A."/>
            <person name="Getino M."/>
            <person name="Pursley I."/>
            <person name="Horton D.L."/>
            <person name="Alikhan N.-F."/>
            <person name="Baker D."/>
            <person name="Gharbi K."/>
            <person name="Hall N."/>
            <person name="Watson M."/>
            <person name="Adriaenssens E.M."/>
            <person name="Foster-Nyarko E."/>
            <person name="Jarju S."/>
            <person name="Secka A."/>
            <person name="Antonio M."/>
            <person name="Oren A."/>
            <person name="Chaudhuri R."/>
            <person name="La Ragione R.M."/>
            <person name="Hildebrand F."/>
            <person name="Pallen M.J."/>
        </authorList>
    </citation>
    <scope>NUCLEOTIDE SEQUENCE [LARGE SCALE GENOMIC DNA]</scope>
    <source>
        <strain evidence="3 4">Sa2YVA2</strain>
    </source>
</reference>
<accession>A0ABR8UA53</accession>
<dbReference type="EMBL" id="JACSQN010000008">
    <property type="protein sequence ID" value="MBD7984910.1"/>
    <property type="molecule type" value="Genomic_DNA"/>
</dbReference>
<dbReference type="Proteomes" id="UP000626786">
    <property type="component" value="Unassembled WGS sequence"/>
</dbReference>
<feature type="transmembrane region" description="Helical" evidence="1">
    <location>
        <begin position="9"/>
        <end position="28"/>
    </location>
</feature>
<keyword evidence="1" id="KW-0812">Transmembrane</keyword>
<organism evidence="3 4">
    <name type="scientific">Sporosarcina quadrami</name>
    <dbReference type="NCBI Taxonomy" id="2762234"/>
    <lineage>
        <taxon>Bacteria</taxon>
        <taxon>Bacillati</taxon>
        <taxon>Bacillota</taxon>
        <taxon>Bacilli</taxon>
        <taxon>Bacillales</taxon>
        <taxon>Caryophanaceae</taxon>
        <taxon>Sporosarcina</taxon>
    </lineage>
</organism>
<feature type="transmembrane region" description="Helical" evidence="1">
    <location>
        <begin position="34"/>
        <end position="53"/>
    </location>
</feature>
<protein>
    <submittedName>
        <fullName evidence="3">PH domain-containing protein</fullName>
    </submittedName>
</protein>
<comment type="caution">
    <text evidence="3">The sequence shown here is derived from an EMBL/GenBank/DDBJ whole genome shotgun (WGS) entry which is preliminary data.</text>
</comment>
<evidence type="ECO:0000256" key="1">
    <source>
        <dbReference type="SAM" id="Phobius"/>
    </source>
</evidence>
<keyword evidence="1" id="KW-0472">Membrane</keyword>